<protein>
    <recommendedName>
        <fullName evidence="3">Transposase</fullName>
    </recommendedName>
</protein>
<evidence type="ECO:0000313" key="1">
    <source>
        <dbReference type="EMBL" id="BDT57928.1"/>
    </source>
</evidence>
<proteinExistence type="predicted"/>
<organism evidence="1 2">
    <name type="scientific">Massilia varians</name>
    <dbReference type="NCBI Taxonomy" id="457921"/>
    <lineage>
        <taxon>Bacteria</taxon>
        <taxon>Pseudomonadati</taxon>
        <taxon>Pseudomonadota</taxon>
        <taxon>Betaproteobacteria</taxon>
        <taxon>Burkholderiales</taxon>
        <taxon>Oxalobacteraceae</taxon>
        <taxon>Telluria group</taxon>
        <taxon>Massilia</taxon>
    </lineage>
</organism>
<evidence type="ECO:0008006" key="3">
    <source>
        <dbReference type="Google" id="ProtNLM"/>
    </source>
</evidence>
<evidence type="ECO:0000313" key="2">
    <source>
        <dbReference type="Proteomes" id="UP001163336"/>
    </source>
</evidence>
<accession>A0ABN6T6Q1</accession>
<name>A0ABN6T6Q1_9BURK</name>
<sequence>MQITAIGIDLAKNVFQIHGVDTAGKTCLRKQVKRDQMANFFANLSPCLIGMEACGSAHLWARKLETMGHTVKLMAPGESRHGAPGFGTMTSTVPTARRGPACRVVWEGLARFGRPYPDSCRQNTTVCCSQCIHNL</sequence>
<reference evidence="1" key="1">
    <citation type="submission" date="2022-11" db="EMBL/GenBank/DDBJ databases">
        <title>Isolation and characterization of PLA-degrading bacterium Massilia sp. from Antarctic soil.</title>
        <authorList>
            <person name="Sato K."/>
            <person name="Gomez-Fuentes C."/>
            <person name="Ahmad S.A."/>
            <person name="Zulkharnain A."/>
        </authorList>
    </citation>
    <scope>NUCLEOTIDE SEQUENCE</scope>
    <source>
        <strain evidence="1">N-3</strain>
    </source>
</reference>
<gene>
    <name evidence="1" type="ORF">MasN3_14220</name>
</gene>
<dbReference type="EMBL" id="AP026966">
    <property type="protein sequence ID" value="BDT57928.1"/>
    <property type="molecule type" value="Genomic_DNA"/>
</dbReference>
<dbReference type="Proteomes" id="UP001163336">
    <property type="component" value="Chromosome"/>
</dbReference>
<keyword evidence="2" id="KW-1185">Reference proteome</keyword>